<dbReference type="EMBL" id="CAWYQH010000100">
    <property type="protein sequence ID" value="CAK8685452.1"/>
    <property type="molecule type" value="Genomic_DNA"/>
</dbReference>
<protein>
    <recommendedName>
        <fullName evidence="2">PiggyBac transposable element-derived protein domain-containing protein</fullName>
    </recommendedName>
</protein>
<name>A0ABP0G2Z4_CLALP</name>
<evidence type="ECO:0000313" key="3">
    <source>
        <dbReference type="EMBL" id="CAK8685452.1"/>
    </source>
</evidence>
<keyword evidence="4" id="KW-1185">Reference proteome</keyword>
<dbReference type="PANTHER" id="PTHR46599">
    <property type="entry name" value="PIGGYBAC TRANSPOSABLE ELEMENT-DERIVED PROTEIN 4"/>
    <property type="match status" value="1"/>
</dbReference>
<organism evidence="3 4">
    <name type="scientific">Clavelina lepadiformis</name>
    <name type="common">Light-bulb sea squirt</name>
    <name type="synonym">Ascidia lepadiformis</name>
    <dbReference type="NCBI Taxonomy" id="159417"/>
    <lineage>
        <taxon>Eukaryota</taxon>
        <taxon>Metazoa</taxon>
        <taxon>Chordata</taxon>
        <taxon>Tunicata</taxon>
        <taxon>Ascidiacea</taxon>
        <taxon>Aplousobranchia</taxon>
        <taxon>Clavelinidae</taxon>
        <taxon>Clavelina</taxon>
    </lineage>
</organism>
<feature type="domain" description="PiggyBac transposable element-derived protein" evidence="2">
    <location>
        <begin position="12"/>
        <end position="62"/>
    </location>
</feature>
<accession>A0ABP0G2Z4</accession>
<dbReference type="PANTHER" id="PTHR46599:SF6">
    <property type="entry name" value="DUAL SPECIFICITY PHOSPHATASE 26"/>
    <property type="match status" value="1"/>
</dbReference>
<comment type="caution">
    <text evidence="3">The sequence shown here is derived from an EMBL/GenBank/DDBJ whole genome shotgun (WGS) entry which is preliminary data.</text>
</comment>
<dbReference type="Pfam" id="PF13843">
    <property type="entry name" value="DDE_Tnp_1_7"/>
    <property type="match status" value="1"/>
</dbReference>
<dbReference type="InterPro" id="IPR029526">
    <property type="entry name" value="PGBD"/>
</dbReference>
<evidence type="ECO:0000256" key="1">
    <source>
        <dbReference type="SAM" id="Phobius"/>
    </source>
</evidence>
<keyword evidence="1" id="KW-0472">Membrane</keyword>
<reference evidence="3 4" key="1">
    <citation type="submission" date="2024-02" db="EMBL/GenBank/DDBJ databases">
        <authorList>
            <person name="Daric V."/>
            <person name="Darras S."/>
        </authorList>
    </citation>
    <scope>NUCLEOTIDE SEQUENCE [LARGE SCALE GENOMIC DNA]</scope>
</reference>
<dbReference type="Proteomes" id="UP001642483">
    <property type="component" value="Unassembled WGS sequence"/>
</dbReference>
<feature type="transmembrane region" description="Helical" evidence="1">
    <location>
        <begin position="49"/>
        <end position="69"/>
    </location>
</feature>
<keyword evidence="1" id="KW-0812">Transmembrane</keyword>
<sequence length="180" mass="20729">MSKHMTGEVEAMQSSKPEIINYYNETKDGVDTMDKMLGEYTVKRRTLRWTLAFFYNMIDVTGLASFIIYREHNPDFRKKDQRRNFLKDLAKQLCMPSVEARSTKRMVMRNRFLRAAVEMVLGGHTATPPEGTATNPKEPHGSRGATPIVGSCYVCRDQKRKRRKTRKSCVACIQPICDEN</sequence>
<evidence type="ECO:0000259" key="2">
    <source>
        <dbReference type="Pfam" id="PF13843"/>
    </source>
</evidence>
<gene>
    <name evidence="3" type="ORF">CVLEPA_LOCUS16585</name>
</gene>
<evidence type="ECO:0000313" key="4">
    <source>
        <dbReference type="Proteomes" id="UP001642483"/>
    </source>
</evidence>
<keyword evidence="1" id="KW-1133">Transmembrane helix</keyword>
<proteinExistence type="predicted"/>